<dbReference type="InterPro" id="IPR002355">
    <property type="entry name" value="Cu_oxidase_Cu_BS"/>
</dbReference>
<dbReference type="OrthoDB" id="345021at2"/>
<keyword evidence="4" id="KW-0732">Signal</keyword>
<feature type="domain" description="Plastocyanin-like" evidence="5">
    <location>
        <begin position="360"/>
        <end position="469"/>
    </location>
</feature>
<comment type="similarity">
    <text evidence="1">Belongs to the multicopper oxidase family.</text>
</comment>
<feature type="chain" id="PRO_5002021632" evidence="4">
    <location>
        <begin position="25"/>
        <end position="489"/>
    </location>
</feature>
<dbReference type="STRING" id="1869.MB27_27375"/>
<dbReference type="Pfam" id="PF07732">
    <property type="entry name" value="Cu-oxidase_3"/>
    <property type="match status" value="1"/>
</dbReference>
<feature type="signal peptide" evidence="4">
    <location>
        <begin position="1"/>
        <end position="24"/>
    </location>
</feature>
<keyword evidence="3" id="KW-0560">Oxidoreductase</keyword>
<dbReference type="SUPFAM" id="SSF49503">
    <property type="entry name" value="Cupredoxins"/>
    <property type="match status" value="3"/>
</dbReference>
<proteinExistence type="inferred from homology"/>
<sequence length="489" mass="53117">MKRRSLLSLAVLTGAGAILGGCSADERQSALTFTNRLRIPPPAAPVTDPDGAKRFTLTLQTGSTEFRPGTVTAGTWGVNGSYLGPAVRANRGDRVRMSVVNRLPEATTLHWHGMRLPAKMDGGPHQMIEPGTTWTPEWTVDQPAATSWFHPHPHGKTAMHVYRGLAGLFLIDDPDGPRLPSAYGVDDIPLIVQDKEIDSDGELETGGVDRGTFGLLGSTILINGTYDPVLPVSTSLVRFRLLNASNTRVYRIGFADGRRFDVIAGDAGLLDRPATVDRVKISPGERVEIVARFFPGETVVLDSRGEPRRTANDIEEDDFHLLEIVAAAQLTPSPAPPATLGGPGRATTPPGARVRRFSLSGSEINGRDMDMSRIDEVVPAGAVEIWEIDNTTYAHNFHIHEVSFRILDIDGSPPPPYQAGPKDTVFLPKNANARLLVHFGPHTDPLTPYMYHCHLLRHEDKGMMGQFVVVGPGTEHLVPRNLPTGHHHG</sequence>
<accession>A0A0A6UF13</accession>
<dbReference type="PROSITE" id="PS51257">
    <property type="entry name" value="PROKAR_LIPOPROTEIN"/>
    <property type="match status" value="1"/>
</dbReference>
<evidence type="ECO:0000256" key="3">
    <source>
        <dbReference type="ARBA" id="ARBA00023002"/>
    </source>
</evidence>
<dbReference type="InterPro" id="IPR045087">
    <property type="entry name" value="Cu-oxidase_fam"/>
</dbReference>
<organism evidence="7 8">
    <name type="scientific">Actinoplanes utahensis</name>
    <dbReference type="NCBI Taxonomy" id="1869"/>
    <lineage>
        <taxon>Bacteria</taxon>
        <taxon>Bacillati</taxon>
        <taxon>Actinomycetota</taxon>
        <taxon>Actinomycetes</taxon>
        <taxon>Micromonosporales</taxon>
        <taxon>Micromonosporaceae</taxon>
        <taxon>Actinoplanes</taxon>
    </lineage>
</organism>
<dbReference type="InterPro" id="IPR008972">
    <property type="entry name" value="Cupredoxin"/>
</dbReference>
<evidence type="ECO:0000259" key="6">
    <source>
        <dbReference type="Pfam" id="PF07732"/>
    </source>
</evidence>
<dbReference type="CDD" id="cd04232">
    <property type="entry name" value="CuRO_1_CueO_FtsP"/>
    <property type="match status" value="1"/>
</dbReference>
<dbReference type="InterPro" id="IPR011706">
    <property type="entry name" value="Cu-oxidase_C"/>
</dbReference>
<dbReference type="CDD" id="cd13890">
    <property type="entry name" value="CuRO_3_CueO_FtsP"/>
    <property type="match status" value="1"/>
</dbReference>
<dbReference type="AlphaFoldDB" id="A0A0A6UF13"/>
<dbReference type="GO" id="GO:0016491">
    <property type="term" value="F:oxidoreductase activity"/>
    <property type="evidence" value="ECO:0007669"/>
    <property type="project" value="UniProtKB-KW"/>
</dbReference>
<comment type="caution">
    <text evidence="7">The sequence shown here is derived from an EMBL/GenBank/DDBJ whole genome shotgun (WGS) entry which is preliminary data.</text>
</comment>
<evidence type="ECO:0000259" key="5">
    <source>
        <dbReference type="Pfam" id="PF07731"/>
    </source>
</evidence>
<dbReference type="Proteomes" id="UP000054537">
    <property type="component" value="Unassembled WGS sequence"/>
</dbReference>
<dbReference type="PANTHER" id="PTHR48267:SF1">
    <property type="entry name" value="BILIRUBIN OXIDASE"/>
    <property type="match status" value="1"/>
</dbReference>
<evidence type="ECO:0000256" key="2">
    <source>
        <dbReference type="ARBA" id="ARBA00022723"/>
    </source>
</evidence>
<dbReference type="GO" id="GO:0005507">
    <property type="term" value="F:copper ion binding"/>
    <property type="evidence" value="ECO:0007669"/>
    <property type="project" value="InterPro"/>
</dbReference>
<dbReference type="Gene3D" id="2.60.40.420">
    <property type="entry name" value="Cupredoxins - blue copper proteins"/>
    <property type="match status" value="3"/>
</dbReference>
<keyword evidence="8" id="KW-1185">Reference proteome</keyword>
<dbReference type="PANTHER" id="PTHR48267">
    <property type="entry name" value="CUPREDOXIN SUPERFAMILY PROTEIN"/>
    <property type="match status" value="1"/>
</dbReference>
<dbReference type="InterPro" id="IPR011707">
    <property type="entry name" value="Cu-oxidase-like_N"/>
</dbReference>
<name>A0A0A6UF13_ACTUT</name>
<dbReference type="PROSITE" id="PS00080">
    <property type="entry name" value="MULTICOPPER_OXIDASE2"/>
    <property type="match status" value="1"/>
</dbReference>
<feature type="domain" description="Plastocyanin-like" evidence="6">
    <location>
        <begin position="69"/>
        <end position="174"/>
    </location>
</feature>
<evidence type="ECO:0000256" key="1">
    <source>
        <dbReference type="ARBA" id="ARBA00010609"/>
    </source>
</evidence>
<dbReference type="EMBL" id="JRTT01000039">
    <property type="protein sequence ID" value="KHD74630.1"/>
    <property type="molecule type" value="Genomic_DNA"/>
</dbReference>
<dbReference type="eggNOG" id="COG2132">
    <property type="taxonomic scope" value="Bacteria"/>
</dbReference>
<dbReference type="Pfam" id="PF07731">
    <property type="entry name" value="Cu-oxidase_2"/>
    <property type="match status" value="1"/>
</dbReference>
<evidence type="ECO:0000256" key="4">
    <source>
        <dbReference type="SAM" id="SignalP"/>
    </source>
</evidence>
<keyword evidence="2" id="KW-0479">Metal-binding</keyword>
<protein>
    <submittedName>
        <fullName evidence="7">Copper oxidase</fullName>
    </submittedName>
</protein>
<evidence type="ECO:0000313" key="7">
    <source>
        <dbReference type="EMBL" id="KHD74630.1"/>
    </source>
</evidence>
<reference evidence="7 8" key="1">
    <citation type="submission" date="2014-10" db="EMBL/GenBank/DDBJ databases">
        <title>Draft genome sequence of Actinoplanes utahensis NRRL 12052.</title>
        <authorList>
            <person name="Velasco-Bucheli B."/>
            <person name="del Cerro C."/>
            <person name="Hormigo D."/>
            <person name="Garcia J.L."/>
            <person name="Acebal C."/>
            <person name="Arroyo M."/>
            <person name="de la Mata I."/>
        </authorList>
    </citation>
    <scope>NUCLEOTIDE SEQUENCE [LARGE SCALE GENOMIC DNA]</scope>
    <source>
        <strain evidence="7 8">NRRL 12052</strain>
    </source>
</reference>
<dbReference type="RefSeq" id="WP_043529039.1">
    <property type="nucleotide sequence ID" value="NZ_BAABKU010000010.1"/>
</dbReference>
<gene>
    <name evidence="7" type="ORF">MB27_27375</name>
</gene>
<evidence type="ECO:0000313" key="8">
    <source>
        <dbReference type="Proteomes" id="UP000054537"/>
    </source>
</evidence>